<dbReference type="OrthoDB" id="1122839at2"/>
<name>A0A553EDI9_9FLAO</name>
<protein>
    <recommendedName>
        <fullName evidence="4">Lipoprotein</fullName>
    </recommendedName>
</protein>
<reference evidence="2 3" key="1">
    <citation type="submission" date="2019-07" db="EMBL/GenBank/DDBJ databases">
        <title>Novel species of Flavobacterium.</title>
        <authorList>
            <person name="Liu Q."/>
            <person name="Xin Y.-H."/>
        </authorList>
    </citation>
    <scope>NUCLEOTIDE SEQUENCE [LARGE SCALE GENOMIC DNA]</scope>
    <source>
        <strain evidence="2 3">LB1R34</strain>
    </source>
</reference>
<dbReference type="EMBL" id="VJZT01000001">
    <property type="protein sequence ID" value="TRX43124.1"/>
    <property type="molecule type" value="Genomic_DNA"/>
</dbReference>
<dbReference type="AlphaFoldDB" id="A0A553EDI9"/>
<organism evidence="2 3">
    <name type="scientific">Flavobacterium restrictum</name>
    <dbReference type="NCBI Taxonomy" id="2594428"/>
    <lineage>
        <taxon>Bacteria</taxon>
        <taxon>Pseudomonadati</taxon>
        <taxon>Bacteroidota</taxon>
        <taxon>Flavobacteriia</taxon>
        <taxon>Flavobacteriales</taxon>
        <taxon>Flavobacteriaceae</taxon>
        <taxon>Flavobacterium</taxon>
    </lineage>
</organism>
<proteinExistence type="predicted"/>
<evidence type="ECO:0008006" key="4">
    <source>
        <dbReference type="Google" id="ProtNLM"/>
    </source>
</evidence>
<dbReference type="Proteomes" id="UP000316371">
    <property type="component" value="Unassembled WGS sequence"/>
</dbReference>
<dbReference type="PROSITE" id="PS51257">
    <property type="entry name" value="PROKAR_LIPOPROTEIN"/>
    <property type="match status" value="1"/>
</dbReference>
<comment type="caution">
    <text evidence="2">The sequence shown here is derived from an EMBL/GenBank/DDBJ whole genome shotgun (WGS) entry which is preliminary data.</text>
</comment>
<evidence type="ECO:0000256" key="1">
    <source>
        <dbReference type="SAM" id="Coils"/>
    </source>
</evidence>
<evidence type="ECO:0000313" key="2">
    <source>
        <dbReference type="EMBL" id="TRX43124.1"/>
    </source>
</evidence>
<accession>A0A553EDI9</accession>
<keyword evidence="1" id="KW-0175">Coiled coil</keyword>
<gene>
    <name evidence="2" type="ORF">FNW21_01960</name>
</gene>
<dbReference type="RefSeq" id="WP_144255045.1">
    <property type="nucleotide sequence ID" value="NZ_VJZT01000001.1"/>
</dbReference>
<sequence length="138" mass="15564">MNKAIVILAIAAGTIFTSCKSANQKQATAQQNATEANQDLTNTQASNVAEWKAFKAESQAKILDNEQRIANLKEKMNKPGSTFDGIYRTRIEKLEAKNNDLKAKLNNYDGNQTDWQTFKSDFNRDMDEIGNNIKDLFR</sequence>
<evidence type="ECO:0000313" key="3">
    <source>
        <dbReference type="Proteomes" id="UP000316371"/>
    </source>
</evidence>
<keyword evidence="3" id="KW-1185">Reference proteome</keyword>
<feature type="coiled-coil region" evidence="1">
    <location>
        <begin position="19"/>
        <end position="111"/>
    </location>
</feature>